<feature type="domain" description="Reverse transcriptase Ty1/copia-type" evidence="1">
    <location>
        <begin position="12"/>
        <end position="254"/>
    </location>
</feature>
<comment type="caution">
    <text evidence="2">The sequence shown here is derived from an EMBL/GenBank/DDBJ whole genome shotgun (WGS) entry which is preliminary data.</text>
</comment>
<dbReference type="PANTHER" id="PTHR11439:SF495">
    <property type="entry name" value="REVERSE TRANSCRIPTASE, RNA-DEPENDENT DNA POLYMERASE-RELATED"/>
    <property type="match status" value="1"/>
</dbReference>
<dbReference type="Proteomes" id="UP001151760">
    <property type="component" value="Unassembled WGS sequence"/>
</dbReference>
<dbReference type="SUPFAM" id="SSF56672">
    <property type="entry name" value="DNA/RNA polymerases"/>
    <property type="match status" value="1"/>
</dbReference>
<protein>
    <submittedName>
        <fullName evidence="2">Ribonuclease H-like domain-containing protein</fullName>
    </submittedName>
</protein>
<dbReference type="InterPro" id="IPR013103">
    <property type="entry name" value="RVT_2"/>
</dbReference>
<gene>
    <name evidence="2" type="ORF">Tco_0895817</name>
</gene>
<reference evidence="2" key="2">
    <citation type="submission" date="2022-01" db="EMBL/GenBank/DDBJ databases">
        <authorList>
            <person name="Yamashiro T."/>
            <person name="Shiraishi A."/>
            <person name="Satake H."/>
            <person name="Nakayama K."/>
        </authorList>
    </citation>
    <scope>NUCLEOTIDE SEQUENCE</scope>
</reference>
<evidence type="ECO:0000313" key="3">
    <source>
        <dbReference type="Proteomes" id="UP001151760"/>
    </source>
</evidence>
<sequence length="375" mass="43724">MQEELFQFKLQQVWTLVDLPYGKRAIGTKWVYRNKKDERGVLIRNKARLVAQGYTQEEGIDYDEVFALVARIEAIRLFLAYASFKDFVVYHMDVKSAFLYGKIEEEVYVCQPLGFEDLEFPDKVYKVEKALYGLHEAPRSWYETLSTYLLDNRFQRGQIDKTLFIKRVKCDILLVQVYIDDIIFGFTRKEMCTEFEKMMHKRFHISSMGELTFFLGLQVTQKDDGIFISQDKYMEEILKKFGFSTKKTTSTPMETSKPLLKDAEAEDVDVYLYRSMIGSLMYLIAFRPDIMFVVCACARFQVTPKALHLHAVKRIFRYLKGQPKLGLWYPKDSSFDLEAYTDSDNASARLDRKSTTGGCKFLGSRLISCNARSKP</sequence>
<dbReference type="EMBL" id="BQNB010014247">
    <property type="protein sequence ID" value="GJT25880.1"/>
    <property type="molecule type" value="Genomic_DNA"/>
</dbReference>
<name>A0ABQ5CG23_9ASTR</name>
<reference evidence="2" key="1">
    <citation type="journal article" date="2022" name="Int. J. Mol. Sci.">
        <title>Draft Genome of Tanacetum Coccineum: Genomic Comparison of Closely Related Tanacetum-Family Plants.</title>
        <authorList>
            <person name="Yamashiro T."/>
            <person name="Shiraishi A."/>
            <person name="Nakayama K."/>
            <person name="Satake H."/>
        </authorList>
    </citation>
    <scope>NUCLEOTIDE SEQUENCE</scope>
</reference>
<dbReference type="Pfam" id="PF07727">
    <property type="entry name" value="RVT_2"/>
    <property type="match status" value="1"/>
</dbReference>
<dbReference type="PANTHER" id="PTHR11439">
    <property type="entry name" value="GAG-POL-RELATED RETROTRANSPOSON"/>
    <property type="match status" value="1"/>
</dbReference>
<evidence type="ECO:0000259" key="1">
    <source>
        <dbReference type="Pfam" id="PF07727"/>
    </source>
</evidence>
<evidence type="ECO:0000313" key="2">
    <source>
        <dbReference type="EMBL" id="GJT25880.1"/>
    </source>
</evidence>
<keyword evidence="3" id="KW-1185">Reference proteome</keyword>
<accession>A0ABQ5CG23</accession>
<organism evidence="2 3">
    <name type="scientific">Tanacetum coccineum</name>
    <dbReference type="NCBI Taxonomy" id="301880"/>
    <lineage>
        <taxon>Eukaryota</taxon>
        <taxon>Viridiplantae</taxon>
        <taxon>Streptophyta</taxon>
        <taxon>Embryophyta</taxon>
        <taxon>Tracheophyta</taxon>
        <taxon>Spermatophyta</taxon>
        <taxon>Magnoliopsida</taxon>
        <taxon>eudicotyledons</taxon>
        <taxon>Gunneridae</taxon>
        <taxon>Pentapetalae</taxon>
        <taxon>asterids</taxon>
        <taxon>campanulids</taxon>
        <taxon>Asterales</taxon>
        <taxon>Asteraceae</taxon>
        <taxon>Asteroideae</taxon>
        <taxon>Anthemideae</taxon>
        <taxon>Anthemidinae</taxon>
        <taxon>Tanacetum</taxon>
    </lineage>
</organism>
<proteinExistence type="predicted"/>
<dbReference type="InterPro" id="IPR043502">
    <property type="entry name" value="DNA/RNA_pol_sf"/>
</dbReference>